<proteinExistence type="predicted"/>
<evidence type="ECO:0000313" key="2">
    <source>
        <dbReference type="EMBL" id="RJG48630.1"/>
    </source>
</evidence>
<name>A0A418YGA2_9GAMM</name>
<dbReference type="Proteomes" id="UP000283255">
    <property type="component" value="Unassembled WGS sequence"/>
</dbReference>
<evidence type="ECO:0000313" key="3">
    <source>
        <dbReference type="Proteomes" id="UP000283255"/>
    </source>
</evidence>
<dbReference type="RefSeq" id="WP_119910071.1">
    <property type="nucleotide sequence ID" value="NZ_QZCH01000007.1"/>
</dbReference>
<evidence type="ECO:0000256" key="1">
    <source>
        <dbReference type="SAM" id="Phobius"/>
    </source>
</evidence>
<reference evidence="2 3" key="2">
    <citation type="submission" date="2019-01" db="EMBL/GenBank/DDBJ databases">
        <title>Motilimonas pumilus sp. nov., isolated from the gut of sea cucumber (Apostichopus japonicus).</title>
        <authorList>
            <person name="Wang F.-Q."/>
            <person name="Ren L.-H."/>
            <person name="Lin Y.-W."/>
            <person name="Sun G.-H."/>
            <person name="Du Z.-J."/>
            <person name="Zhao J.-X."/>
            <person name="Liu X.-J."/>
            <person name="Liu L.-J."/>
        </authorList>
    </citation>
    <scope>NUCLEOTIDE SEQUENCE [LARGE SCALE GENOMIC DNA]</scope>
    <source>
        <strain evidence="2 3">PLHSC7-2</strain>
    </source>
</reference>
<feature type="transmembrane region" description="Helical" evidence="1">
    <location>
        <begin position="46"/>
        <end position="63"/>
    </location>
</feature>
<keyword evidence="1" id="KW-0812">Transmembrane</keyword>
<gene>
    <name evidence="2" type="ORF">D1Z90_07155</name>
</gene>
<dbReference type="AlphaFoldDB" id="A0A418YGA2"/>
<sequence>MTLIILTLSPLVAIYTLLIGFNRFTPTSMAHKSEAEIDDIRQSQKVIGFTMLTLFVFTLFHFSTAV</sequence>
<protein>
    <submittedName>
        <fullName evidence="2">Uncharacterized protein</fullName>
    </submittedName>
</protein>
<feature type="transmembrane region" description="Helical" evidence="1">
    <location>
        <begin position="6"/>
        <end position="25"/>
    </location>
</feature>
<dbReference type="EMBL" id="QZCH01000007">
    <property type="protein sequence ID" value="RJG48630.1"/>
    <property type="molecule type" value="Genomic_DNA"/>
</dbReference>
<comment type="caution">
    <text evidence="2">The sequence shown here is derived from an EMBL/GenBank/DDBJ whole genome shotgun (WGS) entry which is preliminary data.</text>
</comment>
<organism evidence="2 3">
    <name type="scientific">Motilimonas pumila</name>
    <dbReference type="NCBI Taxonomy" id="2303987"/>
    <lineage>
        <taxon>Bacteria</taxon>
        <taxon>Pseudomonadati</taxon>
        <taxon>Pseudomonadota</taxon>
        <taxon>Gammaproteobacteria</taxon>
        <taxon>Alteromonadales</taxon>
        <taxon>Alteromonadales genera incertae sedis</taxon>
        <taxon>Motilimonas</taxon>
    </lineage>
</organism>
<keyword evidence="1" id="KW-1133">Transmembrane helix</keyword>
<accession>A0A418YGA2</accession>
<keyword evidence="1" id="KW-0472">Membrane</keyword>
<reference evidence="2 3" key="1">
    <citation type="submission" date="2018-09" db="EMBL/GenBank/DDBJ databases">
        <authorList>
            <person name="Wang F."/>
        </authorList>
    </citation>
    <scope>NUCLEOTIDE SEQUENCE [LARGE SCALE GENOMIC DNA]</scope>
    <source>
        <strain evidence="2 3">PLHSC7-2</strain>
    </source>
</reference>
<keyword evidence="3" id="KW-1185">Reference proteome</keyword>